<dbReference type="GO" id="GO:1990432">
    <property type="term" value="P:siRNA 3'-end processing"/>
    <property type="evidence" value="ECO:0007669"/>
    <property type="project" value="TreeGrafter"/>
</dbReference>
<dbReference type="GO" id="GO:0005737">
    <property type="term" value="C:cytoplasm"/>
    <property type="evidence" value="ECO:0007669"/>
    <property type="project" value="InterPro"/>
</dbReference>
<dbReference type="HOGENOM" id="CLU_018030_1_1_1"/>
<dbReference type="SUPFAM" id="SSF82708">
    <property type="entry name" value="R3H domain"/>
    <property type="match status" value="1"/>
</dbReference>
<dbReference type="Proteomes" id="UP000014760">
    <property type="component" value="Unassembled WGS sequence"/>
</dbReference>
<dbReference type="Gene3D" id="3.30.420.10">
    <property type="entry name" value="Ribonuclease H-like superfamily/Ribonuclease H"/>
    <property type="match status" value="2"/>
</dbReference>
<dbReference type="Pfam" id="PF04857">
    <property type="entry name" value="CAF1"/>
    <property type="match status" value="1"/>
</dbReference>
<evidence type="ECO:0000313" key="5">
    <source>
        <dbReference type="EnsemblMetazoa" id="CapteP177560"/>
    </source>
</evidence>
<dbReference type="EnsemblMetazoa" id="CapteT177560">
    <property type="protein sequence ID" value="CapteP177560"/>
    <property type="gene ID" value="CapteG177560"/>
</dbReference>
<dbReference type="GO" id="GO:0046872">
    <property type="term" value="F:metal ion binding"/>
    <property type="evidence" value="ECO:0007669"/>
    <property type="project" value="InterPro"/>
</dbReference>
<reference evidence="4 6" key="2">
    <citation type="journal article" date="2013" name="Nature">
        <title>Insights into bilaterian evolution from three spiralian genomes.</title>
        <authorList>
            <person name="Simakov O."/>
            <person name="Marletaz F."/>
            <person name="Cho S.J."/>
            <person name="Edsinger-Gonzales E."/>
            <person name="Havlak P."/>
            <person name="Hellsten U."/>
            <person name="Kuo D.H."/>
            <person name="Larsson T."/>
            <person name="Lv J."/>
            <person name="Arendt D."/>
            <person name="Savage R."/>
            <person name="Osoegawa K."/>
            <person name="de Jong P."/>
            <person name="Grimwood J."/>
            <person name="Chapman J.A."/>
            <person name="Shapiro H."/>
            <person name="Aerts A."/>
            <person name="Otillar R.P."/>
            <person name="Terry A.Y."/>
            <person name="Boore J.L."/>
            <person name="Grigoriev I.V."/>
            <person name="Lindberg D.R."/>
            <person name="Seaver E.C."/>
            <person name="Weisblat D.A."/>
            <person name="Putnam N.H."/>
            <person name="Rokhsar D.S."/>
        </authorList>
    </citation>
    <scope>NUCLEOTIDE SEQUENCE</scope>
    <source>
        <strain evidence="4 6">I ESC-2004</strain>
    </source>
</reference>
<dbReference type="OrthoDB" id="1432093at2759"/>
<organism evidence="4">
    <name type="scientific">Capitella teleta</name>
    <name type="common">Polychaete worm</name>
    <dbReference type="NCBI Taxonomy" id="283909"/>
    <lineage>
        <taxon>Eukaryota</taxon>
        <taxon>Metazoa</taxon>
        <taxon>Spiralia</taxon>
        <taxon>Lophotrochozoa</taxon>
        <taxon>Annelida</taxon>
        <taxon>Polychaeta</taxon>
        <taxon>Sedentaria</taxon>
        <taxon>Scolecida</taxon>
        <taxon>Capitellidae</taxon>
        <taxon>Capitella</taxon>
    </lineage>
</organism>
<dbReference type="InterPro" id="IPR036867">
    <property type="entry name" value="R3H_dom_sf"/>
</dbReference>
<feature type="domain" description="Poly(A)-specific ribonuclease RNA-binding" evidence="3">
    <location>
        <begin position="445"/>
        <end position="521"/>
    </location>
</feature>
<dbReference type="GO" id="GO:0005634">
    <property type="term" value="C:nucleus"/>
    <property type="evidence" value="ECO:0007669"/>
    <property type="project" value="InterPro"/>
</dbReference>
<dbReference type="PANTHER" id="PTHR15092">
    <property type="entry name" value="POLY A -SPECIFIC RIBONUCLEASE/TARGET OF EGR1, MEMBER 1"/>
    <property type="match status" value="1"/>
</dbReference>
<dbReference type="SUPFAM" id="SSF54928">
    <property type="entry name" value="RNA-binding domain, RBD"/>
    <property type="match status" value="1"/>
</dbReference>
<sequence>MSSCSNSSFSSDFKESLPLISQAIQDASFVSIDCEMTGDSLLTSFLCLIQSGFESHWMDTPEDRYNKLRQGAMPFNVIQFGLCTFNKKEDSKQYSVHAFNFYIFPRPVNSDATDVRFTCQSSSIDFLINHNFDFNKCFKEGISYMNCDEELHVTKKLEQRHAEAAARDAQRLLSPSRSLHNDLKPGQKQYMQDLRIKITNFVKSSNESLSLDPANAFLRKLTYNLLHGKYPNQIHVQTKTNEKHQQYLLLQKISSKTDVENIEKMRRNSQLGEVQDAVGFAKVIQLLRESEKLIIGHNMLLDLLHMVDKFCAVLPQSYEEFKLLASSVFPQIIDTKVMATLPPLNDIISSSNLSDLLSTVKESPFSSPEIEWADNMDAYGSASSHEHEAAYDAFSTGVCFISMAQYLASKSAENTDDILAHLKPFLNKVNVMRMQDIPFINLDAPDLTPCKNHVFHVTFPSEWKSNDLYQLFFPYGGVQISWVDGTSAFVSLVKKDQASEVLKNLASCTTCRVLKYSEYKAAISDSAAQASKRKMPSSDVDLPKKRRKSSDNNGTSPFNTERSIPTIIEEDEEENRGTAGDQDKEVEEIVENSDAQPKDAKLFEENDSWEQE</sequence>
<dbReference type="InterPro" id="IPR036397">
    <property type="entry name" value="RNaseH_sf"/>
</dbReference>
<dbReference type="SUPFAM" id="SSF53098">
    <property type="entry name" value="Ribonuclease H-like"/>
    <property type="match status" value="1"/>
</dbReference>
<gene>
    <name evidence="4" type="ORF">CAPTEDRAFT_177560</name>
</gene>
<dbReference type="InterPro" id="IPR012677">
    <property type="entry name" value="Nucleotide-bd_a/b_plait_sf"/>
</dbReference>
<dbReference type="InterPro" id="IPR006941">
    <property type="entry name" value="RNase_CAF1"/>
</dbReference>
<reference evidence="6" key="1">
    <citation type="submission" date="2012-12" db="EMBL/GenBank/DDBJ databases">
        <authorList>
            <person name="Hellsten U."/>
            <person name="Grimwood J."/>
            <person name="Chapman J.A."/>
            <person name="Shapiro H."/>
            <person name="Aerts A."/>
            <person name="Otillar R.P."/>
            <person name="Terry A.Y."/>
            <person name="Boore J.L."/>
            <person name="Simakov O."/>
            <person name="Marletaz F."/>
            <person name="Cho S.-J."/>
            <person name="Edsinger-Gonzales E."/>
            <person name="Havlak P."/>
            <person name="Kuo D.-H."/>
            <person name="Larsson T."/>
            <person name="Lv J."/>
            <person name="Arendt D."/>
            <person name="Savage R."/>
            <person name="Osoegawa K."/>
            <person name="de Jong P."/>
            <person name="Lindberg D.R."/>
            <person name="Seaver E.C."/>
            <person name="Weisblat D.A."/>
            <person name="Putnam N.H."/>
            <person name="Grigoriev I.V."/>
            <person name="Rokhsar D.S."/>
        </authorList>
    </citation>
    <scope>NUCLEOTIDE SEQUENCE</scope>
    <source>
        <strain evidence="6">I ESC-2004</strain>
    </source>
</reference>
<dbReference type="GO" id="GO:1990431">
    <property type="term" value="P:priRNA 3'-end processing"/>
    <property type="evidence" value="ECO:0007669"/>
    <property type="project" value="TreeGrafter"/>
</dbReference>
<feature type="compositionally biased region" description="Polar residues" evidence="2">
    <location>
        <begin position="551"/>
        <end position="563"/>
    </location>
</feature>
<dbReference type="GO" id="GO:0004535">
    <property type="term" value="F:poly(A)-specific ribonuclease activity"/>
    <property type="evidence" value="ECO:0007669"/>
    <property type="project" value="InterPro"/>
</dbReference>
<evidence type="ECO:0000256" key="2">
    <source>
        <dbReference type="SAM" id="MobiDB-lite"/>
    </source>
</evidence>
<dbReference type="InterPro" id="IPR051181">
    <property type="entry name" value="CAF1_poly(A)_ribonucleases"/>
</dbReference>
<dbReference type="OMA" id="LTTCHED"/>
<evidence type="ECO:0000259" key="3">
    <source>
        <dbReference type="Pfam" id="PF08675"/>
    </source>
</evidence>
<evidence type="ECO:0000256" key="1">
    <source>
        <dbReference type="ARBA" id="ARBA00008372"/>
    </source>
</evidence>
<evidence type="ECO:0000313" key="4">
    <source>
        <dbReference type="EMBL" id="ELT97394.1"/>
    </source>
</evidence>
<proteinExistence type="inferred from homology"/>
<keyword evidence="6" id="KW-1185">Reference proteome</keyword>
<dbReference type="GO" id="GO:0003723">
    <property type="term" value="F:RNA binding"/>
    <property type="evidence" value="ECO:0007669"/>
    <property type="project" value="InterPro"/>
</dbReference>
<dbReference type="STRING" id="283909.R7TUN8"/>
<comment type="similarity">
    <text evidence="1">Belongs to the CAF1 family.</text>
</comment>
<dbReference type="Pfam" id="PF08675">
    <property type="entry name" value="RNA_bind"/>
    <property type="match status" value="1"/>
</dbReference>
<protein>
    <recommendedName>
        <fullName evidence="3">Poly(A)-specific ribonuclease RNA-binding domain-containing protein</fullName>
    </recommendedName>
</protein>
<dbReference type="GO" id="GO:0000289">
    <property type="term" value="P:nuclear-transcribed mRNA poly(A) tail shortening"/>
    <property type="evidence" value="ECO:0007669"/>
    <property type="project" value="TreeGrafter"/>
</dbReference>
<dbReference type="InterPro" id="IPR014789">
    <property type="entry name" value="PolyA-riboNase_RNA-binding"/>
</dbReference>
<dbReference type="PANTHER" id="PTHR15092:SF44">
    <property type="entry name" value="POLY(A)-SPECIFIC RIBONUCLEASE PARN"/>
    <property type="match status" value="1"/>
</dbReference>
<dbReference type="AlphaFoldDB" id="R7TUN8"/>
<evidence type="ECO:0000313" key="6">
    <source>
        <dbReference type="Proteomes" id="UP000014760"/>
    </source>
</evidence>
<dbReference type="InterPro" id="IPR012337">
    <property type="entry name" value="RNaseH-like_sf"/>
</dbReference>
<accession>R7TUN8</accession>
<name>R7TUN8_CAPTE</name>
<dbReference type="EMBL" id="KB308566">
    <property type="protein sequence ID" value="ELT97394.1"/>
    <property type="molecule type" value="Genomic_DNA"/>
</dbReference>
<dbReference type="EMBL" id="AMQN01010910">
    <property type="status" value="NOT_ANNOTATED_CDS"/>
    <property type="molecule type" value="Genomic_DNA"/>
</dbReference>
<dbReference type="InterPro" id="IPR035979">
    <property type="entry name" value="RBD_domain_sf"/>
</dbReference>
<dbReference type="CDD" id="cd12428">
    <property type="entry name" value="RRM_PARN"/>
    <property type="match status" value="1"/>
</dbReference>
<reference evidence="5" key="3">
    <citation type="submission" date="2015-06" db="UniProtKB">
        <authorList>
            <consortium name="EnsemblMetazoa"/>
        </authorList>
    </citation>
    <scope>IDENTIFICATION</scope>
</reference>
<dbReference type="Gene3D" id="3.30.70.330">
    <property type="match status" value="1"/>
</dbReference>
<feature type="region of interest" description="Disordered" evidence="2">
    <location>
        <begin position="527"/>
        <end position="612"/>
    </location>
</feature>